<feature type="domain" description="Nephrocystin 3-like N-terminal" evidence="5">
    <location>
        <begin position="204"/>
        <end position="369"/>
    </location>
</feature>
<evidence type="ECO:0000256" key="2">
    <source>
        <dbReference type="PROSITE-ProRule" id="PRU00023"/>
    </source>
</evidence>
<feature type="repeat" description="ANK" evidence="2">
    <location>
        <begin position="1357"/>
        <end position="1389"/>
    </location>
</feature>
<dbReference type="PROSITE" id="PS50088">
    <property type="entry name" value="ANK_REPEAT"/>
    <property type="match status" value="2"/>
</dbReference>
<organism evidence="6 7">
    <name type="scientific">Dactylonectria macrodidyma</name>
    <dbReference type="NCBI Taxonomy" id="307937"/>
    <lineage>
        <taxon>Eukaryota</taxon>
        <taxon>Fungi</taxon>
        <taxon>Dikarya</taxon>
        <taxon>Ascomycota</taxon>
        <taxon>Pezizomycotina</taxon>
        <taxon>Sordariomycetes</taxon>
        <taxon>Hypocreomycetidae</taxon>
        <taxon>Hypocreales</taxon>
        <taxon>Nectriaceae</taxon>
        <taxon>Dactylonectria</taxon>
    </lineage>
</organism>
<keyword evidence="7" id="KW-1185">Reference proteome</keyword>
<dbReference type="Pfam" id="PF12796">
    <property type="entry name" value="Ank_2"/>
    <property type="match status" value="3"/>
</dbReference>
<evidence type="ECO:0000256" key="4">
    <source>
        <dbReference type="SAM" id="SignalP"/>
    </source>
</evidence>
<feature type="compositionally biased region" description="Low complexity" evidence="3">
    <location>
        <begin position="958"/>
        <end position="974"/>
    </location>
</feature>
<evidence type="ECO:0000256" key="1">
    <source>
        <dbReference type="ARBA" id="ARBA00022737"/>
    </source>
</evidence>
<evidence type="ECO:0000259" key="5">
    <source>
        <dbReference type="Pfam" id="PF24883"/>
    </source>
</evidence>
<name>A0A9P9EXA1_9HYPO</name>
<dbReference type="EMBL" id="JAGMUV010000007">
    <property type="protein sequence ID" value="KAH7148231.1"/>
    <property type="molecule type" value="Genomic_DNA"/>
</dbReference>
<dbReference type="PANTHER" id="PTHR10039:SF16">
    <property type="entry name" value="GPI INOSITOL-DEACYLASE"/>
    <property type="match status" value="1"/>
</dbReference>
<dbReference type="SMART" id="SM00248">
    <property type="entry name" value="ANK"/>
    <property type="match status" value="15"/>
</dbReference>
<feature type="compositionally biased region" description="Basic and acidic residues" evidence="3">
    <location>
        <begin position="925"/>
        <end position="935"/>
    </location>
</feature>
<feature type="region of interest" description="Disordered" evidence="3">
    <location>
        <begin position="909"/>
        <end position="974"/>
    </location>
</feature>
<feature type="chain" id="PRO_5040267467" evidence="4">
    <location>
        <begin position="23"/>
        <end position="1585"/>
    </location>
</feature>
<protein>
    <submittedName>
        <fullName evidence="6">Ankyrin repeat-containing domain protein</fullName>
    </submittedName>
</protein>
<feature type="signal peptide" evidence="4">
    <location>
        <begin position="1"/>
        <end position="22"/>
    </location>
</feature>
<gene>
    <name evidence="6" type="ORF">EDB81DRAFT_791783</name>
</gene>
<dbReference type="SUPFAM" id="SSF52540">
    <property type="entry name" value="P-loop containing nucleoside triphosphate hydrolases"/>
    <property type="match status" value="1"/>
</dbReference>
<keyword evidence="2" id="KW-0040">ANK repeat</keyword>
<evidence type="ECO:0000313" key="6">
    <source>
        <dbReference type="EMBL" id="KAH7148231.1"/>
    </source>
</evidence>
<dbReference type="Pfam" id="PF24883">
    <property type="entry name" value="NPHP3_N"/>
    <property type="match status" value="1"/>
</dbReference>
<dbReference type="InterPro" id="IPR002110">
    <property type="entry name" value="Ankyrin_rpt"/>
</dbReference>
<proteinExistence type="predicted"/>
<dbReference type="InterPro" id="IPR027417">
    <property type="entry name" value="P-loop_NTPase"/>
</dbReference>
<dbReference type="InterPro" id="IPR036770">
    <property type="entry name" value="Ankyrin_rpt-contain_sf"/>
</dbReference>
<keyword evidence="4" id="KW-0732">Signal</keyword>
<dbReference type="OrthoDB" id="366390at2759"/>
<keyword evidence="1" id="KW-0677">Repeat</keyword>
<reference evidence="6" key="1">
    <citation type="journal article" date="2021" name="Nat. Commun.">
        <title>Genetic determinants of endophytism in the Arabidopsis root mycobiome.</title>
        <authorList>
            <person name="Mesny F."/>
            <person name="Miyauchi S."/>
            <person name="Thiergart T."/>
            <person name="Pickel B."/>
            <person name="Atanasova L."/>
            <person name="Karlsson M."/>
            <person name="Huettel B."/>
            <person name="Barry K.W."/>
            <person name="Haridas S."/>
            <person name="Chen C."/>
            <person name="Bauer D."/>
            <person name="Andreopoulos W."/>
            <person name="Pangilinan J."/>
            <person name="LaButti K."/>
            <person name="Riley R."/>
            <person name="Lipzen A."/>
            <person name="Clum A."/>
            <person name="Drula E."/>
            <person name="Henrissat B."/>
            <person name="Kohler A."/>
            <person name="Grigoriev I.V."/>
            <person name="Martin F.M."/>
            <person name="Hacquard S."/>
        </authorList>
    </citation>
    <scope>NUCLEOTIDE SEQUENCE</scope>
    <source>
        <strain evidence="6">MPI-CAGE-AT-0147</strain>
    </source>
</reference>
<dbReference type="Gene3D" id="3.40.50.300">
    <property type="entry name" value="P-loop containing nucleotide triphosphate hydrolases"/>
    <property type="match status" value="1"/>
</dbReference>
<comment type="caution">
    <text evidence="6">The sequence shown here is derived from an EMBL/GenBank/DDBJ whole genome shotgun (WGS) entry which is preliminary data.</text>
</comment>
<feature type="repeat" description="ANK" evidence="2">
    <location>
        <begin position="745"/>
        <end position="777"/>
    </location>
</feature>
<accession>A0A9P9EXA1</accession>
<evidence type="ECO:0000256" key="3">
    <source>
        <dbReference type="SAM" id="MobiDB-lite"/>
    </source>
</evidence>
<dbReference type="PANTHER" id="PTHR10039">
    <property type="entry name" value="AMELOGENIN"/>
    <property type="match status" value="1"/>
</dbReference>
<dbReference type="PRINTS" id="PR01415">
    <property type="entry name" value="ANKYRIN"/>
</dbReference>
<dbReference type="Gene3D" id="1.25.40.20">
    <property type="entry name" value="Ankyrin repeat-containing domain"/>
    <property type="match status" value="5"/>
</dbReference>
<evidence type="ECO:0000313" key="7">
    <source>
        <dbReference type="Proteomes" id="UP000738349"/>
    </source>
</evidence>
<dbReference type="InterPro" id="IPR056884">
    <property type="entry name" value="NPHP3-like_N"/>
</dbReference>
<dbReference type="Proteomes" id="UP000738349">
    <property type="component" value="Unassembled WGS sequence"/>
</dbReference>
<dbReference type="PROSITE" id="PS50297">
    <property type="entry name" value="ANK_REP_REGION"/>
    <property type="match status" value="2"/>
</dbReference>
<sequence length="1585" mass="174234">MDPLSLAASVAGLLSLAAQVISAGYKLCSKMSTNAGDLEMLVNETAAFSGILLGVKSHLESRPPVLADLDLMDKMTQDSKTTLKEIDHLLDKMASASRLMVVVKGEGREERLEKLVRRIGQHKLFFILCFQLEQSSQSYMIQRKMEDVFNNLTSIVESQSKIEKAVSTLVDSEELKQREKMIQWLGPATDTDHEDLCKRRDSESADWILGRNEFGSWISSGGSSFLWLNGIQGSGKSIIVSKIIGVIQETNLGSNDSALVYHYCRFSNLPTLDPCRLVGSFIGQLLRQTSNSDIIMGPISKLYEKHQRTSTHPSLEDLQSLFMELSQYFQRVFLIIDGLDEVPDRWSILEFLENLSRRDEDFKVLVASRAEMDLEDAFSFYAKVTIEPRDIAPDIERFVRKQLSRRRFRGSEVEEIVKELVIQADGMFLWVVCQIDHLFHVRRAITPSLLKALPRNLERTFEQTFSKLQEEDRILAKRILQFIMLASTPLDLSELVEGIAVTPDATSLDDVRRNKLGNYRDVFEICGSLIRESQSTGKIELAHYSVYQFLKSPVLEGSRQNILYLDDADGNVELLQACTRYLSIDGVCTTGLPAEVEQALGDEDTYFSPDMFANTPFLEHAVSNWPAYVLRLEQAQLKHIWGSVLLPFFQPSTKYFDFWAKTARYIHGRHKYPPGMMPLHATAVHGLVGLADLLMTDAILQRAPWQPRSITTGSRTPLHIAIENGREAMFDMFIIPNYVQSTDEIGRTPLHVALESGNELAVTQLVSAGANVNLPEQDGRTPIFIAIENTWEDLATLLSKIADPAIKMPDGRGLLHLAAQTGSTVWMSSLLEYHDGLINDEDQRGWTPLLYAADGGFGGVVKILLSKEACTGIPDSNGWTALHAAIRHKHSDCAYELLTSKNLRLPLIPAGGGHGPHTFGSNISQREREQMDRKYGRTTRGGNSGAGASTRGLPQPPSVVGGSSSSVSGQSLSAPSPMMLAVSNNFLAGVEMLLKHSESYVGLLGVTGECLKEAVSLPDKAILEALLPASNAPSILAALPNMAERTDDRALNSMRQKLDVTLGHKILLPEAISDHRMPSHILDFLLNVWPLSSTTLPDNVLHLASRRPITEGTHLAARLIEGGADTLFVDSEGHTPLQAAIHANNWDVVELFASKGMADAKVAPYALHFVAESAQLQADGAEEKVISIATMLHENGIDIDCVDQIGHSICHKAAAREDSVLLRWALENNAYPALADSRGDTPVHMAVAFSRTENLHLLLSSIIQLIPEELVPILATPGLRKPPLLLATEVGNVAVLKALIEADQMAKCLEEVDDPSYHSLRLTIFTNALCNAIRKGFDNGVELLIEAMSFVSGLSSTGETPLHVAVKHERSDVVRKLLEHGAYVNAQEADSGKTPYSIAVAGSMASILTILFKFGAELQPSDIMMAAEGGDKALLEEILIKYPDDLEGQMKALFTARNLKHTGVVNALLAKAASRPEQLIIEGVLRDAYGDTVLHQAVRSQNKEKVRDIAFNGDGTLLHAKDAGGDSALMVAIRICHWGSAEILAEAGANIAQALKTAVAEQCDMWIDKLNELSRRYPSSNRGGI</sequence>
<dbReference type="SUPFAM" id="SSF48403">
    <property type="entry name" value="Ankyrin repeat"/>
    <property type="match status" value="4"/>
</dbReference>